<dbReference type="GO" id="GO:0016787">
    <property type="term" value="F:hydrolase activity"/>
    <property type="evidence" value="ECO:0007669"/>
    <property type="project" value="UniProtKB-KW"/>
</dbReference>
<evidence type="ECO:0000313" key="4">
    <source>
        <dbReference type="EMBL" id="RSJ23260.1"/>
    </source>
</evidence>
<gene>
    <name evidence="4" type="ORF">D8827_06270</name>
</gene>
<dbReference type="AlphaFoldDB" id="A0AAE8G0E4"/>
<keyword evidence="3" id="KW-0472">Membrane</keyword>
<dbReference type="SUPFAM" id="SSF63817">
    <property type="entry name" value="Sortase"/>
    <property type="match status" value="1"/>
</dbReference>
<dbReference type="InterPro" id="IPR042002">
    <property type="entry name" value="Sortase_C"/>
</dbReference>
<feature type="active site" description="Acyl-thioester intermediate" evidence="2">
    <location>
        <position position="229"/>
    </location>
</feature>
<reference evidence="4 5" key="1">
    <citation type="submission" date="2018-11" db="EMBL/GenBank/DDBJ databases">
        <title>Species Designations Belie Phenotypic and Genotypic Heterogeneity in Oral Streptococci.</title>
        <authorList>
            <person name="Velsko I."/>
        </authorList>
    </citation>
    <scope>NUCLEOTIDE SEQUENCE [LARGE SCALE GENOMIC DNA]</scope>
    <source>
        <strain evidence="4 5">KLC02</strain>
    </source>
</reference>
<accession>A0AAE8G0E4</accession>
<proteinExistence type="predicted"/>
<dbReference type="CDD" id="cd05827">
    <property type="entry name" value="Sortase_C"/>
    <property type="match status" value="1"/>
</dbReference>
<feature type="transmembrane region" description="Helical" evidence="3">
    <location>
        <begin position="25"/>
        <end position="46"/>
    </location>
</feature>
<dbReference type="NCBIfam" id="NF033745">
    <property type="entry name" value="class_C_sortase"/>
    <property type="match status" value="1"/>
</dbReference>
<name>A0AAE8G0E4_STRIT</name>
<dbReference type="InterPro" id="IPR023365">
    <property type="entry name" value="Sortase_dom-sf"/>
</dbReference>
<dbReference type="Pfam" id="PF04203">
    <property type="entry name" value="Sortase"/>
    <property type="match status" value="1"/>
</dbReference>
<keyword evidence="1" id="KW-0378">Hydrolase</keyword>
<keyword evidence="3" id="KW-0812">Transmembrane</keyword>
<dbReference type="InterPro" id="IPR005754">
    <property type="entry name" value="Sortase"/>
</dbReference>
<dbReference type="Gene3D" id="2.40.260.10">
    <property type="entry name" value="Sortase"/>
    <property type="match status" value="1"/>
</dbReference>
<evidence type="ECO:0000256" key="3">
    <source>
        <dbReference type="SAM" id="Phobius"/>
    </source>
</evidence>
<evidence type="ECO:0000256" key="1">
    <source>
        <dbReference type="ARBA" id="ARBA00022801"/>
    </source>
</evidence>
<keyword evidence="3" id="KW-1133">Transmembrane helix</keyword>
<protein>
    <submittedName>
        <fullName evidence="4">Sortase family protein</fullName>
    </submittedName>
</protein>
<feature type="active site" description="Proton donor/acceptor" evidence="2">
    <location>
        <position position="167"/>
    </location>
</feature>
<evidence type="ECO:0000313" key="5">
    <source>
        <dbReference type="Proteomes" id="UP000267137"/>
    </source>
</evidence>
<comment type="caution">
    <text evidence="4">The sequence shown here is derived from an EMBL/GenBank/DDBJ whole genome shotgun (WGS) entry which is preliminary data.</text>
</comment>
<feature type="transmembrane region" description="Helical" evidence="3">
    <location>
        <begin position="265"/>
        <end position="286"/>
    </location>
</feature>
<evidence type="ECO:0000256" key="2">
    <source>
        <dbReference type="PIRSR" id="PIRSR605754-1"/>
    </source>
</evidence>
<dbReference type="EMBL" id="RJOO01000003">
    <property type="protein sequence ID" value="RSJ23260.1"/>
    <property type="molecule type" value="Genomic_DNA"/>
</dbReference>
<organism evidence="4 5">
    <name type="scientific">Streptococcus intermedius</name>
    <dbReference type="NCBI Taxonomy" id="1338"/>
    <lineage>
        <taxon>Bacteria</taxon>
        <taxon>Bacillati</taxon>
        <taxon>Bacillota</taxon>
        <taxon>Bacilli</taxon>
        <taxon>Lactobacillales</taxon>
        <taxon>Streptococcaceae</taxon>
        <taxon>Streptococcus</taxon>
        <taxon>Streptococcus anginosus group</taxon>
    </lineage>
</organism>
<dbReference type="Proteomes" id="UP000267137">
    <property type="component" value="Unassembled WGS sequence"/>
</dbReference>
<sequence length="298" mass="33588">MNIYLLYLLKGVNSFNMLSFIKKHFITCLLIGLLLSGLSLLLYPTFSNIWNSYHQSKAIAAYKHDVNDMSRQRGKRLLVAAEAYNQLLPVGINPHLNLTNAAKDRYNKILDITGTGIMAYVEIPKLKTKLPIYHGTDEAVLEIAIGHIPGTSFPIGGKGTHAVISGHRGLPSAKLFSNLNQLKNGDTFMIHVLGRTLIYEVDQSLTVKPEDLSALKIDPVQDYCTLVTCTPYGVNTHRLLVRGHRIFKEKENSEAINKSTRQHPVLHLILITGGTILFIIFALVYFRHRRRQLKMKVY</sequence>
<dbReference type="NCBIfam" id="TIGR01076">
    <property type="entry name" value="sortase_fam"/>
    <property type="match status" value="1"/>
</dbReference>